<dbReference type="PANTHER" id="PTHR30547">
    <property type="entry name" value="UNCHARACTERIZED PROTEIN YHCG-RELATED"/>
    <property type="match status" value="1"/>
</dbReference>
<dbReference type="InterPro" id="IPR009362">
    <property type="entry name" value="YhcG_C"/>
</dbReference>
<sequence length="338" mass="39176">MSSILTTDETYKEFIENLKQQIKSSSQKVVKTVNSELIKLYYQIGQQIVEKQAKASWGDNLIGQIEQDLKLAFPKLKGFSKVNLHYMRRLYLFCSENQIVPQAVEQIPWGHTRLIIDKIKDGQEASFYINKTVENGWSRTILDHQIGLNLYQRAGKSLNNFEQTISTDNQIELVKQSFKESYVLDFLELGNLENEKQLENSLIENITKFMLELGKGFAYVGRQFKLEVGGQEFFIDLLFYNYILRRFIVIELKTTNFKPDYLGQLNFYMTAVNKQVKSSQDEATIGLLICRNKNETVMEYTLSQLNQPTTVVSYKLPEELQNQLPDEQEIISGLSKIL</sequence>
<dbReference type="Pfam" id="PF06250">
    <property type="entry name" value="YhcG_C"/>
    <property type="match status" value="1"/>
</dbReference>
<feature type="domain" description="YhcG N-terminal" evidence="2">
    <location>
        <begin position="18"/>
        <end position="153"/>
    </location>
</feature>
<proteinExistence type="predicted"/>
<feature type="domain" description="YhcG PDDEXK nuclease" evidence="1">
    <location>
        <begin position="176"/>
        <end position="324"/>
    </location>
</feature>
<accession>A0A1Z4M359</accession>
<keyword evidence="4" id="KW-1185">Reference proteome</keyword>
<geneLocation type="plasmid" evidence="4">
    <name>Plasmid2 dna</name>
</geneLocation>
<gene>
    <name evidence="3" type="ORF">NIES267_74200</name>
</gene>
<evidence type="ECO:0000259" key="1">
    <source>
        <dbReference type="Pfam" id="PF06250"/>
    </source>
</evidence>
<dbReference type="GO" id="GO:0003676">
    <property type="term" value="F:nucleic acid binding"/>
    <property type="evidence" value="ECO:0007669"/>
    <property type="project" value="InterPro"/>
</dbReference>
<name>A0A1Z4M359_9CYAN</name>
<dbReference type="AlphaFoldDB" id="A0A1Z4M359"/>
<evidence type="ECO:0000313" key="4">
    <source>
        <dbReference type="Proteomes" id="UP000218418"/>
    </source>
</evidence>
<dbReference type="EMBL" id="AP018229">
    <property type="protein sequence ID" value="BAY87896.1"/>
    <property type="molecule type" value="Genomic_DNA"/>
</dbReference>
<dbReference type="Gene3D" id="3.40.1350.10">
    <property type="match status" value="1"/>
</dbReference>
<organism evidence="3 4">
    <name type="scientific">Calothrix parasitica NIES-267</name>
    <dbReference type="NCBI Taxonomy" id="1973488"/>
    <lineage>
        <taxon>Bacteria</taxon>
        <taxon>Bacillati</taxon>
        <taxon>Cyanobacteriota</taxon>
        <taxon>Cyanophyceae</taxon>
        <taxon>Nostocales</taxon>
        <taxon>Calotrichaceae</taxon>
        <taxon>Calothrix</taxon>
    </lineage>
</organism>
<keyword evidence="3" id="KW-0614">Plasmid</keyword>
<protein>
    <recommendedName>
        <fullName evidence="5">DUF1016 domain-containing protein</fullName>
    </recommendedName>
</protein>
<dbReference type="InterPro" id="IPR041527">
    <property type="entry name" value="YhcG_N"/>
</dbReference>
<dbReference type="InterPro" id="IPR011856">
    <property type="entry name" value="tRNA_endonuc-like_dom_sf"/>
</dbReference>
<evidence type="ECO:0000259" key="2">
    <source>
        <dbReference type="Pfam" id="PF17761"/>
    </source>
</evidence>
<reference evidence="3 4" key="1">
    <citation type="submission" date="2017-06" db="EMBL/GenBank/DDBJ databases">
        <title>Genome sequencing of cyanobaciteial culture collection at National Institute for Environmental Studies (NIES).</title>
        <authorList>
            <person name="Hirose Y."/>
            <person name="Shimura Y."/>
            <person name="Fujisawa T."/>
            <person name="Nakamura Y."/>
            <person name="Kawachi M."/>
        </authorList>
    </citation>
    <scope>NUCLEOTIDE SEQUENCE [LARGE SCALE GENOMIC DNA]</scope>
    <source>
        <strain evidence="3 4">NIES-267</strain>
        <plasmid evidence="4">Plasmid2 dna</plasmid>
    </source>
</reference>
<dbReference type="OrthoDB" id="9801263at2"/>
<dbReference type="PANTHER" id="PTHR30547:SF5">
    <property type="entry name" value="NUCLEASE YHCG-RELATED"/>
    <property type="match status" value="1"/>
</dbReference>
<dbReference type="Pfam" id="PF17761">
    <property type="entry name" value="DUF1016_N"/>
    <property type="match status" value="1"/>
</dbReference>
<evidence type="ECO:0000313" key="3">
    <source>
        <dbReference type="EMBL" id="BAY87896.1"/>
    </source>
</evidence>
<dbReference type="Proteomes" id="UP000218418">
    <property type="component" value="Plasmid plasmid2"/>
</dbReference>
<dbReference type="InterPro" id="IPR053148">
    <property type="entry name" value="PD-DEXK-like_domain"/>
</dbReference>
<evidence type="ECO:0008006" key="5">
    <source>
        <dbReference type="Google" id="ProtNLM"/>
    </source>
</evidence>